<evidence type="ECO:0000256" key="2">
    <source>
        <dbReference type="PIRSR" id="PIRSR605754-1"/>
    </source>
</evidence>
<dbReference type="InterPro" id="IPR053465">
    <property type="entry name" value="Sortase_Class_E"/>
</dbReference>
<dbReference type="SUPFAM" id="SSF63817">
    <property type="entry name" value="Sortase"/>
    <property type="match status" value="1"/>
</dbReference>
<dbReference type="InterPro" id="IPR023365">
    <property type="entry name" value="Sortase_dom-sf"/>
</dbReference>
<dbReference type="Gene3D" id="2.40.260.10">
    <property type="entry name" value="Sortase"/>
    <property type="match status" value="1"/>
</dbReference>
<accession>A0A2L2BNE4</accession>
<dbReference type="CDD" id="cd05830">
    <property type="entry name" value="Sortase_E"/>
    <property type="match status" value="1"/>
</dbReference>
<name>A0A2L2BNE4_9MICO</name>
<dbReference type="KEGG" id="psai:C3B54_11189"/>
<gene>
    <name evidence="4" type="ORF">C3B54_11189</name>
</gene>
<dbReference type="EMBL" id="CP026923">
    <property type="protein sequence ID" value="AVG23193.1"/>
    <property type="molecule type" value="Genomic_DNA"/>
</dbReference>
<keyword evidence="3" id="KW-1133">Transmembrane helix</keyword>
<proteinExistence type="predicted"/>
<dbReference type="NCBIfam" id="NF033747">
    <property type="entry name" value="class_E_sortase"/>
    <property type="match status" value="1"/>
</dbReference>
<evidence type="ECO:0000256" key="1">
    <source>
        <dbReference type="ARBA" id="ARBA00022801"/>
    </source>
</evidence>
<evidence type="ECO:0000313" key="4">
    <source>
        <dbReference type="EMBL" id="AVG23193.1"/>
    </source>
</evidence>
<dbReference type="Pfam" id="PF04203">
    <property type="entry name" value="Sortase"/>
    <property type="match status" value="1"/>
</dbReference>
<feature type="transmembrane region" description="Helical" evidence="3">
    <location>
        <begin position="24"/>
        <end position="49"/>
    </location>
</feature>
<feature type="active site" description="Proton donor/acceptor" evidence="2">
    <location>
        <position position="160"/>
    </location>
</feature>
<feature type="active site" description="Acyl-thioester intermediate" evidence="2">
    <location>
        <position position="228"/>
    </location>
</feature>
<dbReference type="NCBIfam" id="TIGR01076">
    <property type="entry name" value="sortase_fam"/>
    <property type="match status" value="1"/>
</dbReference>
<evidence type="ECO:0000313" key="5">
    <source>
        <dbReference type="Proteomes" id="UP000243077"/>
    </source>
</evidence>
<dbReference type="InterPro" id="IPR005754">
    <property type="entry name" value="Sortase"/>
</dbReference>
<dbReference type="InterPro" id="IPR042003">
    <property type="entry name" value="Sortase_E"/>
</dbReference>
<dbReference type="AlphaFoldDB" id="A0A2L2BNE4"/>
<keyword evidence="1 4" id="KW-0378">Hydrolase</keyword>
<dbReference type="Proteomes" id="UP000243077">
    <property type="component" value="Chromosome"/>
</dbReference>
<dbReference type="GO" id="GO:0016787">
    <property type="term" value="F:hydrolase activity"/>
    <property type="evidence" value="ECO:0007669"/>
    <property type="project" value="UniProtKB-KW"/>
</dbReference>
<keyword evidence="5" id="KW-1185">Reference proteome</keyword>
<keyword evidence="3" id="KW-0812">Transmembrane</keyword>
<evidence type="ECO:0000256" key="3">
    <source>
        <dbReference type="SAM" id="Phobius"/>
    </source>
</evidence>
<protein>
    <submittedName>
        <fullName evidence="4">Sortase</fullName>
        <ecNumber evidence="4">3.4.22.70</ecNumber>
    </submittedName>
</protein>
<sequence>MGALRMKLMNSNTSTDAATRNAPYSWLGIAGEASLTLGVVGLLFFAWYLGVNDWIQGSNQSRSASEVASQWDSDTDDMFGKARGESDGTLAPVEPPVVGETAEGDAFAVLYVPRFGENYARTIAEGVDLATVLNSHELGVGRYPQTAQFGELGNVGIAGHRTTYGASFSDIGELRVGDHLYVEVEEGWYSYQFRNLEYVWPTQVEVLAPIPHQPEAQPTERLLTLTSCHPRFSEAERIIAYAVFDAWYPRSSGPPAEIAPIATEVT</sequence>
<keyword evidence="3" id="KW-0472">Membrane</keyword>
<dbReference type="EC" id="3.4.22.70" evidence="4"/>
<reference evidence="4 5" key="1">
    <citation type="submission" date="2018-02" db="EMBL/GenBank/DDBJ databases">
        <title>Complete genome of the streamlined marine actinobacterium Pontimonas salivibrio CL-TW6 adapted to coastal planktonic lifestype.</title>
        <authorList>
            <person name="Cho B.C."/>
            <person name="Hardies S.C."/>
            <person name="Jang G.I."/>
            <person name="Hwang C.Y."/>
        </authorList>
    </citation>
    <scope>NUCLEOTIDE SEQUENCE [LARGE SCALE GENOMIC DNA]</scope>
    <source>
        <strain evidence="4 5">CL-TW6</strain>
    </source>
</reference>
<organism evidence="4 5">
    <name type="scientific">Pontimonas salivibrio</name>
    <dbReference type="NCBI Taxonomy" id="1159327"/>
    <lineage>
        <taxon>Bacteria</taxon>
        <taxon>Bacillati</taxon>
        <taxon>Actinomycetota</taxon>
        <taxon>Actinomycetes</taxon>
        <taxon>Micrococcales</taxon>
        <taxon>Microbacteriaceae</taxon>
        <taxon>Pontimonas</taxon>
    </lineage>
</organism>